<keyword evidence="3" id="KW-1185">Reference proteome</keyword>
<evidence type="ECO:0000313" key="2">
    <source>
        <dbReference type="EMBL" id="GMA31824.1"/>
    </source>
</evidence>
<dbReference type="AlphaFoldDB" id="A0AA38CST9"/>
<protein>
    <recommendedName>
        <fullName evidence="4">Signal recognition particle protein</fullName>
    </recommendedName>
</protein>
<comment type="caution">
    <text evidence="2">The sequence shown here is derived from an EMBL/GenBank/DDBJ whole genome shotgun (WGS) entry which is preliminary data.</text>
</comment>
<dbReference type="Proteomes" id="UP001157161">
    <property type="component" value="Unassembled WGS sequence"/>
</dbReference>
<sequence>MTEVNGLLDRFDQAKTMMRSMAKGGGMPGMPGMGGGPGGFGMGSLPGGGKKSKGRMAAPVQRGKKSKSGNPAKRAAAARAAEEKSAAAPSGSAFGLGAPQENPGKLEIPEGLGKLFGR</sequence>
<proteinExistence type="predicted"/>
<reference evidence="2" key="2">
    <citation type="submission" date="2023-02" db="EMBL/GenBank/DDBJ databases">
        <authorList>
            <person name="Sun Q."/>
            <person name="Mori K."/>
        </authorList>
    </citation>
    <scope>NUCLEOTIDE SEQUENCE</scope>
    <source>
        <strain evidence="2">NBRC 112290</strain>
    </source>
</reference>
<evidence type="ECO:0000313" key="3">
    <source>
        <dbReference type="Proteomes" id="UP001157161"/>
    </source>
</evidence>
<gene>
    <name evidence="2" type="ORF">GCM10025875_18160</name>
</gene>
<organism evidence="2 3">
    <name type="scientific">Litorihabitans aurantiacus</name>
    <dbReference type="NCBI Taxonomy" id="1930061"/>
    <lineage>
        <taxon>Bacteria</taxon>
        <taxon>Bacillati</taxon>
        <taxon>Actinomycetota</taxon>
        <taxon>Actinomycetes</taxon>
        <taxon>Micrococcales</taxon>
        <taxon>Beutenbergiaceae</taxon>
        <taxon>Litorihabitans</taxon>
    </lineage>
</organism>
<evidence type="ECO:0008006" key="4">
    <source>
        <dbReference type="Google" id="ProtNLM"/>
    </source>
</evidence>
<evidence type="ECO:0000256" key="1">
    <source>
        <dbReference type="SAM" id="MobiDB-lite"/>
    </source>
</evidence>
<dbReference type="EMBL" id="BSUM01000001">
    <property type="protein sequence ID" value="GMA31824.1"/>
    <property type="molecule type" value="Genomic_DNA"/>
</dbReference>
<reference evidence="2" key="1">
    <citation type="journal article" date="2014" name="Int. J. Syst. Evol. Microbiol.">
        <title>Complete genome sequence of Corynebacterium casei LMG S-19264T (=DSM 44701T), isolated from a smear-ripened cheese.</title>
        <authorList>
            <consortium name="US DOE Joint Genome Institute (JGI-PGF)"/>
            <person name="Walter F."/>
            <person name="Albersmeier A."/>
            <person name="Kalinowski J."/>
            <person name="Ruckert C."/>
        </authorList>
    </citation>
    <scope>NUCLEOTIDE SEQUENCE</scope>
    <source>
        <strain evidence="2">NBRC 112290</strain>
    </source>
</reference>
<feature type="region of interest" description="Disordered" evidence="1">
    <location>
        <begin position="21"/>
        <end position="118"/>
    </location>
</feature>
<name>A0AA38CST9_9MICO</name>
<feature type="compositionally biased region" description="Gly residues" evidence="1">
    <location>
        <begin position="23"/>
        <end position="49"/>
    </location>
</feature>
<accession>A0AA38CST9</accession>